<keyword evidence="14" id="KW-1185">Reference proteome</keyword>
<dbReference type="GO" id="GO:0015630">
    <property type="term" value="C:microtubule cytoskeleton"/>
    <property type="evidence" value="ECO:0007669"/>
    <property type="project" value="UniProtKB-UniRule"/>
</dbReference>
<comment type="subcellular location">
    <subcellularLocation>
        <location evidence="11">Cytoplasm</location>
        <location evidence="11">Cytoskeleton</location>
        <location evidence="11">Cilium axoneme</location>
    </subcellularLocation>
    <subcellularLocation>
        <location evidence="1">Cytoplasm</location>
        <location evidence="1">Cytoskeleton</location>
        <location evidence="1">Flagellum axoneme</location>
    </subcellularLocation>
</comment>
<keyword evidence="3" id="KW-0963">Cytoplasm</keyword>
<evidence type="ECO:0000256" key="4">
    <source>
        <dbReference type="ARBA" id="ARBA00022846"/>
    </source>
</evidence>
<evidence type="ECO:0000256" key="8">
    <source>
        <dbReference type="ARBA" id="ARBA00023273"/>
    </source>
</evidence>
<dbReference type="PRINTS" id="PR00511">
    <property type="entry name" value="TEKTIN"/>
</dbReference>
<dbReference type="GO" id="GO:0005930">
    <property type="term" value="C:axoneme"/>
    <property type="evidence" value="ECO:0007669"/>
    <property type="project" value="UniProtKB-SubCell"/>
</dbReference>
<dbReference type="GO" id="GO:0005634">
    <property type="term" value="C:nucleus"/>
    <property type="evidence" value="ECO:0007669"/>
    <property type="project" value="TreeGrafter"/>
</dbReference>
<comment type="similarity">
    <text evidence="2 11">Belongs to the tektin family.</text>
</comment>
<dbReference type="PANTHER" id="PTHR19960:SF25">
    <property type="entry name" value="TEKTIN-1"/>
    <property type="match status" value="1"/>
</dbReference>
<accession>A0AAD7X031</accession>
<comment type="subunit">
    <text evidence="10">Microtubule inner protein component of sperm flagellar doublet microtubules.</text>
</comment>
<name>A0AAD7X031_9TELE</name>
<dbReference type="GO" id="GO:0060294">
    <property type="term" value="P:cilium movement involved in cell motility"/>
    <property type="evidence" value="ECO:0007669"/>
    <property type="project" value="UniProtKB-UniRule"/>
</dbReference>
<dbReference type="AlphaFoldDB" id="A0AAD7X031"/>
<feature type="coiled-coil region" evidence="12">
    <location>
        <begin position="45"/>
        <end position="94"/>
    </location>
</feature>
<dbReference type="Proteomes" id="UP001221898">
    <property type="component" value="Unassembled WGS sequence"/>
</dbReference>
<keyword evidence="4 11" id="KW-0282">Flagellum</keyword>
<evidence type="ECO:0000256" key="3">
    <source>
        <dbReference type="ARBA" id="ARBA00022490"/>
    </source>
</evidence>
<comment type="function">
    <text evidence="9">Microtubule inner protein (MIP) part of the dynein-decorated doublet microtubules (DMTs) in cilia and flagellar axoneme. Forms filamentous polymers in the walls of ciliary and flagellar microtubules.</text>
</comment>
<organism evidence="13 14">
    <name type="scientific">Aldrovandia affinis</name>
    <dbReference type="NCBI Taxonomy" id="143900"/>
    <lineage>
        <taxon>Eukaryota</taxon>
        <taxon>Metazoa</taxon>
        <taxon>Chordata</taxon>
        <taxon>Craniata</taxon>
        <taxon>Vertebrata</taxon>
        <taxon>Euteleostomi</taxon>
        <taxon>Actinopterygii</taxon>
        <taxon>Neopterygii</taxon>
        <taxon>Teleostei</taxon>
        <taxon>Notacanthiformes</taxon>
        <taxon>Halosauridae</taxon>
        <taxon>Aldrovandia</taxon>
    </lineage>
</organism>
<dbReference type="InterPro" id="IPR048256">
    <property type="entry name" value="Tektin-like"/>
</dbReference>
<evidence type="ECO:0000256" key="2">
    <source>
        <dbReference type="ARBA" id="ARBA00007209"/>
    </source>
</evidence>
<evidence type="ECO:0000256" key="12">
    <source>
        <dbReference type="SAM" id="Coils"/>
    </source>
</evidence>
<protein>
    <recommendedName>
        <fullName evidence="11">Tektin</fullName>
    </recommendedName>
</protein>
<proteinExistence type="inferred from homology"/>
<dbReference type="Pfam" id="PF03148">
    <property type="entry name" value="Tektin"/>
    <property type="match status" value="1"/>
</dbReference>
<dbReference type="InterPro" id="IPR000435">
    <property type="entry name" value="Tektins"/>
</dbReference>
<comment type="caution">
    <text evidence="13">The sequence shown here is derived from an EMBL/GenBank/DDBJ whole genome shotgun (WGS) entry which is preliminary data.</text>
</comment>
<evidence type="ECO:0000256" key="9">
    <source>
        <dbReference type="ARBA" id="ARBA00045224"/>
    </source>
</evidence>
<evidence type="ECO:0000256" key="11">
    <source>
        <dbReference type="RuleBase" id="RU367040"/>
    </source>
</evidence>
<feature type="coiled-coil region" evidence="12">
    <location>
        <begin position="340"/>
        <end position="374"/>
    </location>
</feature>
<feature type="coiled-coil region" evidence="12">
    <location>
        <begin position="260"/>
        <end position="301"/>
    </location>
</feature>
<reference evidence="13" key="1">
    <citation type="journal article" date="2023" name="Science">
        <title>Genome structures resolve the early diversification of teleost fishes.</title>
        <authorList>
            <person name="Parey E."/>
            <person name="Louis A."/>
            <person name="Montfort J."/>
            <person name="Bouchez O."/>
            <person name="Roques C."/>
            <person name="Iampietro C."/>
            <person name="Lluch J."/>
            <person name="Castinel A."/>
            <person name="Donnadieu C."/>
            <person name="Desvignes T."/>
            <person name="Floi Bucao C."/>
            <person name="Jouanno E."/>
            <person name="Wen M."/>
            <person name="Mejri S."/>
            <person name="Dirks R."/>
            <person name="Jansen H."/>
            <person name="Henkel C."/>
            <person name="Chen W.J."/>
            <person name="Zahm M."/>
            <person name="Cabau C."/>
            <person name="Klopp C."/>
            <person name="Thompson A.W."/>
            <person name="Robinson-Rechavi M."/>
            <person name="Braasch I."/>
            <person name="Lecointre G."/>
            <person name="Bobe J."/>
            <person name="Postlethwait J.H."/>
            <person name="Berthelot C."/>
            <person name="Roest Crollius H."/>
            <person name="Guiguen Y."/>
        </authorList>
    </citation>
    <scope>NUCLEOTIDE SEQUENCE</scope>
    <source>
        <strain evidence="13">NC1722</strain>
    </source>
</reference>
<evidence type="ECO:0000256" key="6">
    <source>
        <dbReference type="ARBA" id="ARBA00023069"/>
    </source>
</evidence>
<evidence type="ECO:0000313" key="13">
    <source>
        <dbReference type="EMBL" id="KAJ8414479.1"/>
    </source>
</evidence>
<keyword evidence="8 11" id="KW-0966">Cell projection</keyword>
<evidence type="ECO:0000256" key="10">
    <source>
        <dbReference type="ARBA" id="ARBA00046435"/>
    </source>
</evidence>
<dbReference type="GO" id="GO:0060271">
    <property type="term" value="P:cilium assembly"/>
    <property type="evidence" value="ECO:0007669"/>
    <property type="project" value="UniProtKB-UniRule"/>
</dbReference>
<evidence type="ECO:0000256" key="7">
    <source>
        <dbReference type="ARBA" id="ARBA00023212"/>
    </source>
</evidence>
<dbReference type="PANTHER" id="PTHR19960">
    <property type="entry name" value="TEKTIN"/>
    <property type="match status" value="1"/>
</dbReference>
<dbReference type="EMBL" id="JAINUG010000012">
    <property type="protein sequence ID" value="KAJ8414479.1"/>
    <property type="molecule type" value="Genomic_DNA"/>
</dbReference>
<keyword evidence="7" id="KW-0206">Cytoskeleton</keyword>
<keyword evidence="5 12" id="KW-0175">Coiled coil</keyword>
<gene>
    <name evidence="13" type="ORF">AAFF_G00036810</name>
</gene>
<evidence type="ECO:0000256" key="5">
    <source>
        <dbReference type="ARBA" id="ARBA00023054"/>
    </source>
</evidence>
<sequence>MSTMKEMPPKFLPPEWWLTNQVHYRSAEAERSRSERLVAESQTLVEESDKAAQRMQQDVNRKLEQRIHNIKFWREELNKKLEEMVQEIDMLMTFSTRLENALESCSEPLRVTLQCLAEREKHVAIDLVHDEVERELMKEREVIQGVSSLLQRTLEQTNEQMRLNRSAKYRLEMDLRDKIRAEQIDDHCSILTNTSPGLKAETYCSVQGTNVTPEGWENFSNKNVSKAEQERKNSLSLRALIDCVLEQTCADMRRQHQAAGMALELRIQEIKNAKEQLEDHLDKVLAEMANQEKNLASLRVAIEAKQGPLAVAQTRLAMRSKRPSNELCHDPVHTQLIAEVQELSDHIKRLNISLSQAEMELQALTRSQLSLEEQIQVKSNSLYIDEVICSQLRQPIAIHKF</sequence>
<evidence type="ECO:0000313" key="14">
    <source>
        <dbReference type="Proteomes" id="UP001221898"/>
    </source>
</evidence>
<evidence type="ECO:0000256" key="1">
    <source>
        <dbReference type="ARBA" id="ARBA00004611"/>
    </source>
</evidence>
<keyword evidence="6 11" id="KW-0969">Cilium</keyword>